<dbReference type="RefSeq" id="XP_026724618.1">
    <property type="nucleotide sequence ID" value="XM_026868817.1"/>
</dbReference>
<keyword evidence="2" id="KW-0732">Signal</keyword>
<feature type="signal peptide" evidence="2">
    <location>
        <begin position="1"/>
        <end position="19"/>
    </location>
</feature>
<reference evidence="4" key="1">
    <citation type="submission" date="2025-08" db="UniProtKB">
        <authorList>
            <consortium name="RefSeq"/>
        </authorList>
    </citation>
    <scope>IDENTIFICATION</scope>
</reference>
<name>A0A7E5V8M6_TRINI</name>
<accession>A0A7E5V8M6</accession>
<proteinExistence type="predicted"/>
<feature type="region of interest" description="Disordered" evidence="1">
    <location>
        <begin position="221"/>
        <end position="245"/>
    </location>
</feature>
<organism evidence="3 4">
    <name type="scientific">Trichoplusia ni</name>
    <name type="common">Cabbage looper</name>
    <dbReference type="NCBI Taxonomy" id="7111"/>
    <lineage>
        <taxon>Eukaryota</taxon>
        <taxon>Metazoa</taxon>
        <taxon>Ecdysozoa</taxon>
        <taxon>Arthropoda</taxon>
        <taxon>Hexapoda</taxon>
        <taxon>Insecta</taxon>
        <taxon>Pterygota</taxon>
        <taxon>Neoptera</taxon>
        <taxon>Endopterygota</taxon>
        <taxon>Lepidoptera</taxon>
        <taxon>Glossata</taxon>
        <taxon>Ditrysia</taxon>
        <taxon>Noctuoidea</taxon>
        <taxon>Noctuidae</taxon>
        <taxon>Plusiinae</taxon>
        <taxon>Trichoplusia</taxon>
    </lineage>
</organism>
<sequence>MHVTSAIPFVALAFTLVAGYPNLWNGNHLSPVHGIYVQPSTNGITGDLLVAATEENGVKTQWAVDQPINFIPVTTATQPQAGAVAVPYAQNCQTSQDENSTQKRAVVSNPVQYAYALPVPTGKQGENTPVAYAYPIAAATAVTTETPKCEHGNALHYPYQFPYQLFYPQLMAAYSNAMSILKDVGLSEDSASAVMAQATPTWPSSYAYPMYVMVDPNTWNQNQATTTTAPPTTSSKPTSEETTQP</sequence>
<dbReference type="KEGG" id="tnl:113491699"/>
<dbReference type="GeneID" id="113491699"/>
<evidence type="ECO:0000313" key="4">
    <source>
        <dbReference type="RefSeq" id="XP_026724618.1"/>
    </source>
</evidence>
<protein>
    <submittedName>
        <fullName evidence="4">Uncharacterized protein LOC113491699</fullName>
    </submittedName>
</protein>
<evidence type="ECO:0000313" key="3">
    <source>
        <dbReference type="Proteomes" id="UP000322000"/>
    </source>
</evidence>
<gene>
    <name evidence="4" type="primary">LOC113491699</name>
</gene>
<dbReference type="OrthoDB" id="6921739at2759"/>
<dbReference type="InParanoid" id="A0A7E5V8M6"/>
<keyword evidence="3" id="KW-1185">Reference proteome</keyword>
<dbReference type="Proteomes" id="UP000322000">
    <property type="component" value="Chromosome 3"/>
</dbReference>
<feature type="chain" id="PRO_5028908602" evidence="2">
    <location>
        <begin position="20"/>
        <end position="245"/>
    </location>
</feature>
<evidence type="ECO:0000256" key="1">
    <source>
        <dbReference type="SAM" id="MobiDB-lite"/>
    </source>
</evidence>
<evidence type="ECO:0000256" key="2">
    <source>
        <dbReference type="SAM" id="SignalP"/>
    </source>
</evidence>
<dbReference type="AlphaFoldDB" id="A0A7E5V8M6"/>